<name>A0A9P7H0I1_9HYPO</name>
<dbReference type="InterPro" id="IPR023210">
    <property type="entry name" value="NADP_OxRdtase_dom"/>
</dbReference>
<dbReference type="InterPro" id="IPR020471">
    <property type="entry name" value="AKR"/>
</dbReference>
<dbReference type="InterPro" id="IPR036812">
    <property type="entry name" value="NAD(P)_OxRdtase_dom_sf"/>
</dbReference>
<dbReference type="AlphaFoldDB" id="A0A9P7H0I1"/>
<gene>
    <name evidence="4" type="ORF">KAF25_007771</name>
</gene>
<proteinExistence type="predicted"/>
<dbReference type="SUPFAM" id="SSF51430">
    <property type="entry name" value="NAD(P)-linked oxidoreductase"/>
    <property type="match status" value="1"/>
</dbReference>
<feature type="region of interest" description="Disordered" evidence="2">
    <location>
        <begin position="373"/>
        <end position="397"/>
    </location>
</feature>
<dbReference type="CDD" id="cd19075">
    <property type="entry name" value="AKR_AKR7A1-5"/>
    <property type="match status" value="1"/>
</dbReference>
<dbReference type="PRINTS" id="PR00069">
    <property type="entry name" value="ALDKETRDTASE"/>
</dbReference>
<evidence type="ECO:0000313" key="5">
    <source>
        <dbReference type="Proteomes" id="UP000782241"/>
    </source>
</evidence>
<organism evidence="4 5">
    <name type="scientific">Fusarium avenaceum</name>
    <dbReference type="NCBI Taxonomy" id="40199"/>
    <lineage>
        <taxon>Eukaryota</taxon>
        <taxon>Fungi</taxon>
        <taxon>Dikarya</taxon>
        <taxon>Ascomycota</taxon>
        <taxon>Pezizomycotina</taxon>
        <taxon>Sordariomycetes</taxon>
        <taxon>Hypocreomycetidae</taxon>
        <taxon>Hypocreales</taxon>
        <taxon>Nectriaceae</taxon>
        <taxon>Fusarium</taxon>
        <taxon>Fusarium tricinctum species complex</taxon>
    </lineage>
</organism>
<evidence type="ECO:0000256" key="2">
    <source>
        <dbReference type="SAM" id="MobiDB-lite"/>
    </source>
</evidence>
<evidence type="ECO:0000313" key="4">
    <source>
        <dbReference type="EMBL" id="KAG5657738.1"/>
    </source>
</evidence>
<dbReference type="PANTHER" id="PTHR43364:SF4">
    <property type="entry name" value="NAD(P)-LINKED OXIDOREDUCTASE SUPERFAMILY PROTEIN"/>
    <property type="match status" value="1"/>
</dbReference>
<keyword evidence="1" id="KW-0560">Oxidoreductase</keyword>
<keyword evidence="5" id="KW-1185">Reference proteome</keyword>
<evidence type="ECO:0000256" key="1">
    <source>
        <dbReference type="ARBA" id="ARBA00023002"/>
    </source>
</evidence>
<reference evidence="4" key="1">
    <citation type="submission" date="2021-04" db="EMBL/GenBank/DDBJ databases">
        <title>Draft genome of Fusarium avenaceum strain F156N33, isolated from an atmospheric sample in Virginia.</title>
        <authorList>
            <person name="Yang S."/>
            <person name="Vinatzer B.A."/>
            <person name="Coleman J."/>
        </authorList>
    </citation>
    <scope>NUCLEOTIDE SEQUENCE</scope>
    <source>
        <strain evidence="4">F156N33</strain>
    </source>
</reference>
<dbReference type="Proteomes" id="UP000782241">
    <property type="component" value="Unassembled WGS sequence"/>
</dbReference>
<sequence>MANTKKTPLKLVLGAANVGDTSVDAMARFDTPDQVNAFFDVFAKRGFNQMDTAAVYSPQAPYTSEPRIGAVSAGDRFKIDTKADWYQGHTKESVARDIDTSLKNLKINQINIYYLHVPDRNNPPEPPIEAIDQAYKDGKIKAWGISNYRADEVQQAIDICEERGFVKPSVYQGSYNPIARSGEKELFPLLRKYGMAFYGYSPAASGFFAGSHKTAAPASRFDPALKAGQLYTSLYAKPAIDTAVDKALVVAAKYGIAGHSAALRWTAHHSILDNEYGDAIIVGASSNQQLEKNLDVIEEGPLPEEVAVAFDNVYKEAGDQVQYHIQGPNTVKMDFVIVSKPGQRASAKTTRRAHSHAARVAHARARKQRMVEHMKDKALSHHHRPDSVPQNDDPKTRNVEATLTSYSIPNTPAGNFECDQIIHFRQLLSPRERFIFNHYTQVVLPFLISDCAMAWGLKDKVMDVGSYWMFFNSSDPIILRGSLLVACRHLSLVGLQDEYAQLATRYKLYYLQTLRRYILSNDLSSRRKAIAITIVLALDETACGDHRMAAKHLLGAVKIIEASGGISSLDLNEVVRYSLWSLVYSKRLVDWDADLYLKTSVLTPDAILS</sequence>
<dbReference type="Gene3D" id="3.20.20.100">
    <property type="entry name" value="NADP-dependent oxidoreductase domain"/>
    <property type="match status" value="1"/>
</dbReference>
<dbReference type="InterPro" id="IPR050523">
    <property type="entry name" value="AKR_Detox_Biosynth"/>
</dbReference>
<dbReference type="PANTHER" id="PTHR43364">
    <property type="entry name" value="NADH-SPECIFIC METHYLGLYOXAL REDUCTASE-RELATED"/>
    <property type="match status" value="1"/>
</dbReference>
<dbReference type="Pfam" id="PF00248">
    <property type="entry name" value="Aldo_ket_red"/>
    <property type="match status" value="1"/>
</dbReference>
<dbReference type="GO" id="GO:0016491">
    <property type="term" value="F:oxidoreductase activity"/>
    <property type="evidence" value="ECO:0007669"/>
    <property type="project" value="UniProtKB-KW"/>
</dbReference>
<evidence type="ECO:0000259" key="3">
    <source>
        <dbReference type="Pfam" id="PF00248"/>
    </source>
</evidence>
<protein>
    <recommendedName>
        <fullName evidence="3">NADP-dependent oxidoreductase domain-containing protein</fullName>
    </recommendedName>
</protein>
<dbReference type="EMBL" id="JAGPUO010000016">
    <property type="protein sequence ID" value="KAG5657738.1"/>
    <property type="molecule type" value="Genomic_DNA"/>
</dbReference>
<accession>A0A9P7H0I1</accession>
<comment type="caution">
    <text evidence="4">The sequence shown here is derived from an EMBL/GenBank/DDBJ whole genome shotgun (WGS) entry which is preliminary data.</text>
</comment>
<feature type="domain" description="NADP-dependent oxidoreductase" evidence="3">
    <location>
        <begin position="10"/>
        <end position="314"/>
    </location>
</feature>